<reference evidence="3 4" key="1">
    <citation type="submission" date="2019-03" db="EMBL/GenBank/DDBJ databases">
        <authorList>
            <person name="Gaulin E."/>
            <person name="Dumas B."/>
        </authorList>
    </citation>
    <scope>NUCLEOTIDE SEQUENCE [LARGE SCALE GENOMIC DNA]</scope>
    <source>
        <strain evidence="3">CBS 568.67</strain>
    </source>
</reference>
<reference evidence="2" key="2">
    <citation type="submission" date="2019-06" db="EMBL/GenBank/DDBJ databases">
        <title>Genomics analysis of Aphanomyces spp. identifies a new class of oomycete effector associated with host adaptation.</title>
        <authorList>
            <person name="Gaulin E."/>
        </authorList>
    </citation>
    <scope>NUCLEOTIDE SEQUENCE</scope>
    <source>
        <strain evidence="2">CBS 578.67</strain>
    </source>
</reference>
<sequence>MSFLSRSFLDCSFDQLLALRATGRYLFASLAANMLLQAAFLSYKLMETVHSSDEWSDVAFVVLVVCYTAWIAISATGGFLGLYSAHKYDTRAAVWCLYAWVLLVAFQVVEAIVAVYVIIPEAHYPADAVNSLMWNTVSLLAIEVLFIVFIYGYIQLLELCEPAKRWIQQGMEDVSLMAAAEALTSPSITAHNVKSYGTDSQSITI</sequence>
<dbReference type="Proteomes" id="UP000332933">
    <property type="component" value="Unassembled WGS sequence"/>
</dbReference>
<keyword evidence="1" id="KW-1133">Transmembrane helix</keyword>
<feature type="transmembrane region" description="Helical" evidence="1">
    <location>
        <begin position="95"/>
        <end position="119"/>
    </location>
</feature>
<dbReference type="EMBL" id="VJMH01005186">
    <property type="protein sequence ID" value="KAF0699293.1"/>
    <property type="molecule type" value="Genomic_DNA"/>
</dbReference>
<dbReference type="AlphaFoldDB" id="A0A485KQ89"/>
<dbReference type="EMBL" id="CAADRA010005207">
    <property type="protein sequence ID" value="VFT87011.1"/>
    <property type="molecule type" value="Genomic_DNA"/>
</dbReference>
<dbReference type="OrthoDB" id="61916at2759"/>
<accession>A0A485KQ89</accession>
<keyword evidence="4" id="KW-1185">Reference proteome</keyword>
<evidence type="ECO:0000313" key="2">
    <source>
        <dbReference type="EMBL" id="KAF0699293.1"/>
    </source>
</evidence>
<keyword evidence="1" id="KW-0472">Membrane</keyword>
<feature type="transmembrane region" description="Helical" evidence="1">
    <location>
        <begin position="131"/>
        <end position="154"/>
    </location>
</feature>
<protein>
    <submittedName>
        <fullName evidence="3">Aste57867_10135 protein</fullName>
    </submittedName>
</protein>
<feature type="transmembrane region" description="Helical" evidence="1">
    <location>
        <begin position="58"/>
        <end position="83"/>
    </location>
</feature>
<keyword evidence="1" id="KW-0812">Transmembrane</keyword>
<feature type="transmembrane region" description="Helical" evidence="1">
    <location>
        <begin position="25"/>
        <end position="46"/>
    </location>
</feature>
<evidence type="ECO:0000256" key="1">
    <source>
        <dbReference type="SAM" id="Phobius"/>
    </source>
</evidence>
<evidence type="ECO:0000313" key="3">
    <source>
        <dbReference type="EMBL" id="VFT87011.1"/>
    </source>
</evidence>
<proteinExistence type="predicted"/>
<organism evidence="3 4">
    <name type="scientific">Aphanomyces stellatus</name>
    <dbReference type="NCBI Taxonomy" id="120398"/>
    <lineage>
        <taxon>Eukaryota</taxon>
        <taxon>Sar</taxon>
        <taxon>Stramenopiles</taxon>
        <taxon>Oomycota</taxon>
        <taxon>Saprolegniomycetes</taxon>
        <taxon>Saprolegniales</taxon>
        <taxon>Verrucalvaceae</taxon>
        <taxon>Aphanomyces</taxon>
    </lineage>
</organism>
<evidence type="ECO:0000313" key="4">
    <source>
        <dbReference type="Proteomes" id="UP000332933"/>
    </source>
</evidence>
<gene>
    <name evidence="3" type="primary">Aste57867_10135</name>
    <name evidence="2" type="ORF">As57867_010096</name>
    <name evidence="3" type="ORF">ASTE57867_10135</name>
</gene>
<name>A0A485KQ89_9STRA</name>